<gene>
    <name evidence="1" type="ORF">JFL43_20090</name>
</gene>
<comment type="caution">
    <text evidence="1">The sequence shown here is derived from an EMBL/GenBank/DDBJ whole genome shotgun (WGS) entry which is preliminary data.</text>
</comment>
<keyword evidence="2" id="KW-1185">Reference proteome</keyword>
<proteinExistence type="predicted"/>
<protein>
    <submittedName>
        <fullName evidence="1">Uncharacterized protein</fullName>
    </submittedName>
</protein>
<reference evidence="1 2" key="1">
    <citation type="submission" date="2020-12" db="EMBL/GenBank/DDBJ databases">
        <title>YIM B01967 draft genome.</title>
        <authorList>
            <person name="Yan X."/>
        </authorList>
    </citation>
    <scope>NUCLEOTIDE SEQUENCE [LARGE SCALE GENOMIC DNA]</scope>
    <source>
        <strain evidence="1 2">YIM B01967</strain>
    </source>
</reference>
<sequence>MKLKILIVLLMPFIFLNSTGYVFAKDKSADEFYSSLSENEQIFKEYKNATLNVRKKVNGSDLEVVQKDLGEYSFHTLPAGYKGQDLYFFASIYEDKHMIVKKYALYDLKGEFLEGEFGRSAKREAIENGEFNGWKKNDIMGDAEFSDDNPTD</sequence>
<dbReference type="EMBL" id="JAEOAH010000048">
    <property type="protein sequence ID" value="MBK3497090.1"/>
    <property type="molecule type" value="Genomic_DNA"/>
</dbReference>
<accession>A0ABS1HCB8</accession>
<evidence type="ECO:0000313" key="2">
    <source>
        <dbReference type="Proteomes" id="UP000618943"/>
    </source>
</evidence>
<dbReference type="RefSeq" id="WP_200750392.1">
    <property type="nucleotide sequence ID" value="NZ_JAEOAH010000048.1"/>
</dbReference>
<organism evidence="1 2">
    <name type="scientific">Viridibacillus soli</name>
    <dbReference type="NCBI Taxonomy" id="2798301"/>
    <lineage>
        <taxon>Bacteria</taxon>
        <taxon>Bacillati</taxon>
        <taxon>Bacillota</taxon>
        <taxon>Bacilli</taxon>
        <taxon>Bacillales</taxon>
        <taxon>Caryophanaceae</taxon>
        <taxon>Viridibacillus</taxon>
    </lineage>
</organism>
<evidence type="ECO:0000313" key="1">
    <source>
        <dbReference type="EMBL" id="MBK3497090.1"/>
    </source>
</evidence>
<name>A0ABS1HCB8_9BACL</name>
<dbReference type="Proteomes" id="UP000618943">
    <property type="component" value="Unassembled WGS sequence"/>
</dbReference>